<dbReference type="Pfam" id="PF04005">
    <property type="entry name" value="Hus1"/>
    <property type="match status" value="1"/>
</dbReference>
<dbReference type="PIRSF" id="PIRSF011312">
    <property type="entry name" value="Cell_cycle_HUS1"/>
    <property type="match status" value="1"/>
</dbReference>
<dbReference type="STRING" id="88036.D8RHQ7"/>
<keyword evidence="6" id="KW-1185">Reference proteome</keyword>
<dbReference type="eggNOG" id="KOG3999">
    <property type="taxonomic scope" value="Eukaryota"/>
</dbReference>
<dbReference type="GO" id="GO:0031573">
    <property type="term" value="P:mitotic intra-S DNA damage checkpoint signaling"/>
    <property type="evidence" value="ECO:0000318"/>
    <property type="project" value="GO_Central"/>
</dbReference>
<dbReference type="EMBL" id="GL377579">
    <property type="protein sequence ID" value="EFJ28569.1"/>
    <property type="molecule type" value="Genomic_DNA"/>
</dbReference>
<dbReference type="GO" id="GO:0044778">
    <property type="term" value="P:meiotic DNA integrity checkpoint signaling"/>
    <property type="evidence" value="ECO:0000318"/>
    <property type="project" value="GO_Central"/>
</dbReference>
<dbReference type="GO" id="GO:0000723">
    <property type="term" value="P:telomere maintenance"/>
    <property type="evidence" value="ECO:0000318"/>
    <property type="project" value="GO_Central"/>
</dbReference>
<keyword evidence="3" id="KW-0539">Nucleus</keyword>
<dbReference type="OMA" id="GKICHLY"/>
<evidence type="ECO:0000256" key="1">
    <source>
        <dbReference type="ARBA" id="ARBA00004123"/>
    </source>
</evidence>
<dbReference type="GO" id="GO:0000724">
    <property type="term" value="P:double-strand break repair via homologous recombination"/>
    <property type="evidence" value="ECO:0000318"/>
    <property type="project" value="GO_Central"/>
</dbReference>
<evidence type="ECO:0000256" key="3">
    <source>
        <dbReference type="ARBA" id="ARBA00023242"/>
    </source>
</evidence>
<dbReference type="PANTHER" id="PTHR12900">
    <property type="entry name" value="MITOTIC AND DNA DAMAGE CHECKPOINT PROTEIN HUS1"/>
    <property type="match status" value="1"/>
</dbReference>
<organism evidence="6">
    <name type="scientific">Selaginella moellendorffii</name>
    <name type="common">Spikemoss</name>
    <dbReference type="NCBI Taxonomy" id="88036"/>
    <lineage>
        <taxon>Eukaryota</taxon>
        <taxon>Viridiplantae</taxon>
        <taxon>Streptophyta</taxon>
        <taxon>Embryophyta</taxon>
        <taxon>Tracheophyta</taxon>
        <taxon>Lycopodiopsida</taxon>
        <taxon>Selaginellales</taxon>
        <taxon>Selaginellaceae</taxon>
        <taxon>Selaginella</taxon>
    </lineage>
</organism>
<dbReference type="PANTHER" id="PTHR12900:SF0">
    <property type="entry name" value="CHECKPOINT PROTEIN"/>
    <property type="match status" value="1"/>
</dbReference>
<dbReference type="Gene3D" id="3.70.10.10">
    <property type="match status" value="1"/>
</dbReference>
<dbReference type="InterPro" id="IPR016580">
    <property type="entry name" value="HUS1"/>
</dbReference>
<dbReference type="Proteomes" id="UP000001514">
    <property type="component" value="Unassembled WGS sequence"/>
</dbReference>
<dbReference type="InParanoid" id="D8RHQ7"/>
<dbReference type="OrthoDB" id="337750at2759"/>
<dbReference type="AlphaFoldDB" id="D8RHQ7"/>
<dbReference type="Gramene" id="EFJ28569">
    <property type="protein sequence ID" value="EFJ28569"/>
    <property type="gene ID" value="SELMODRAFT_231534"/>
</dbReference>
<reference evidence="5 6" key="1">
    <citation type="journal article" date="2011" name="Science">
        <title>The Selaginella genome identifies genetic changes associated with the evolution of vascular plants.</title>
        <authorList>
            <person name="Banks J.A."/>
            <person name="Nishiyama T."/>
            <person name="Hasebe M."/>
            <person name="Bowman J.L."/>
            <person name="Gribskov M."/>
            <person name="dePamphilis C."/>
            <person name="Albert V.A."/>
            <person name="Aono N."/>
            <person name="Aoyama T."/>
            <person name="Ambrose B.A."/>
            <person name="Ashton N.W."/>
            <person name="Axtell M.J."/>
            <person name="Barker E."/>
            <person name="Barker M.S."/>
            <person name="Bennetzen J.L."/>
            <person name="Bonawitz N.D."/>
            <person name="Chapple C."/>
            <person name="Cheng C."/>
            <person name="Correa L.G."/>
            <person name="Dacre M."/>
            <person name="DeBarry J."/>
            <person name="Dreyer I."/>
            <person name="Elias M."/>
            <person name="Engstrom E.M."/>
            <person name="Estelle M."/>
            <person name="Feng L."/>
            <person name="Finet C."/>
            <person name="Floyd S.K."/>
            <person name="Frommer W.B."/>
            <person name="Fujita T."/>
            <person name="Gramzow L."/>
            <person name="Gutensohn M."/>
            <person name="Harholt J."/>
            <person name="Hattori M."/>
            <person name="Heyl A."/>
            <person name="Hirai T."/>
            <person name="Hiwatashi Y."/>
            <person name="Ishikawa M."/>
            <person name="Iwata M."/>
            <person name="Karol K.G."/>
            <person name="Koehler B."/>
            <person name="Kolukisaoglu U."/>
            <person name="Kubo M."/>
            <person name="Kurata T."/>
            <person name="Lalonde S."/>
            <person name="Li K."/>
            <person name="Li Y."/>
            <person name="Litt A."/>
            <person name="Lyons E."/>
            <person name="Manning G."/>
            <person name="Maruyama T."/>
            <person name="Michael T.P."/>
            <person name="Mikami K."/>
            <person name="Miyazaki S."/>
            <person name="Morinaga S."/>
            <person name="Murata T."/>
            <person name="Mueller-Roeber B."/>
            <person name="Nelson D.R."/>
            <person name="Obara M."/>
            <person name="Oguri Y."/>
            <person name="Olmstead R.G."/>
            <person name="Onodera N."/>
            <person name="Petersen B.L."/>
            <person name="Pils B."/>
            <person name="Prigge M."/>
            <person name="Rensing S.A."/>
            <person name="Riano-Pachon D.M."/>
            <person name="Roberts A.W."/>
            <person name="Sato Y."/>
            <person name="Scheller H.V."/>
            <person name="Schulz B."/>
            <person name="Schulz C."/>
            <person name="Shakirov E.V."/>
            <person name="Shibagaki N."/>
            <person name="Shinohara N."/>
            <person name="Shippen D.E."/>
            <person name="Soerensen I."/>
            <person name="Sotooka R."/>
            <person name="Sugimoto N."/>
            <person name="Sugita M."/>
            <person name="Sumikawa N."/>
            <person name="Tanurdzic M."/>
            <person name="Theissen G."/>
            <person name="Ulvskov P."/>
            <person name="Wakazuki S."/>
            <person name="Weng J.K."/>
            <person name="Willats W.W."/>
            <person name="Wipf D."/>
            <person name="Wolf P.G."/>
            <person name="Yang L."/>
            <person name="Zimmer A.D."/>
            <person name="Zhu Q."/>
            <person name="Mitros T."/>
            <person name="Hellsten U."/>
            <person name="Loque D."/>
            <person name="Otillar R."/>
            <person name="Salamov A."/>
            <person name="Schmutz J."/>
            <person name="Shapiro H."/>
            <person name="Lindquist E."/>
            <person name="Lucas S."/>
            <person name="Rokhsar D."/>
            <person name="Grigoriev I.V."/>
        </authorList>
    </citation>
    <scope>NUCLEOTIDE SEQUENCE [LARGE SCALE GENOMIC DNA]</scope>
</reference>
<evidence type="ECO:0000313" key="6">
    <source>
        <dbReference type="Proteomes" id="UP000001514"/>
    </source>
</evidence>
<dbReference type="InterPro" id="IPR007150">
    <property type="entry name" value="HUS1/Mec3"/>
</dbReference>
<protein>
    <recommendedName>
        <fullName evidence="4">Checkpoint protein</fullName>
    </recommendedName>
</protein>
<dbReference type="KEGG" id="smo:SELMODRAFT_231534"/>
<dbReference type="FunCoup" id="D8RHQ7">
    <property type="interactions" value="1855"/>
</dbReference>
<dbReference type="GO" id="GO:0033314">
    <property type="term" value="P:mitotic DNA replication checkpoint signaling"/>
    <property type="evidence" value="ECO:0000318"/>
    <property type="project" value="GO_Central"/>
</dbReference>
<dbReference type="GO" id="GO:0030896">
    <property type="term" value="C:checkpoint clamp complex"/>
    <property type="evidence" value="ECO:0000318"/>
    <property type="project" value="GO_Central"/>
</dbReference>
<gene>
    <name evidence="5" type="ORF">SELMODRAFT_231534</name>
</gene>
<comment type="similarity">
    <text evidence="2 4">Belongs to the HUS1 family.</text>
</comment>
<dbReference type="HOGENOM" id="CLU_057783_0_0_1"/>
<dbReference type="GO" id="GO:0035861">
    <property type="term" value="C:site of double-strand break"/>
    <property type="evidence" value="ECO:0000318"/>
    <property type="project" value="GO_Central"/>
</dbReference>
<evidence type="ECO:0000256" key="4">
    <source>
        <dbReference type="PIRNR" id="PIRNR011312"/>
    </source>
</evidence>
<accession>D8RHQ7</accession>
<comment type="subcellular location">
    <subcellularLocation>
        <location evidence="1">Nucleus</location>
    </subcellularLocation>
</comment>
<evidence type="ECO:0000256" key="2">
    <source>
        <dbReference type="ARBA" id="ARBA00005563"/>
    </source>
</evidence>
<dbReference type="GO" id="GO:0006289">
    <property type="term" value="P:nucleotide-excision repair"/>
    <property type="evidence" value="ECO:0000318"/>
    <property type="project" value="GO_Central"/>
</dbReference>
<name>D8RHQ7_SELML</name>
<proteinExistence type="inferred from homology"/>
<evidence type="ECO:0000313" key="5">
    <source>
        <dbReference type="EMBL" id="EFJ28569.1"/>
    </source>
</evidence>
<dbReference type="GO" id="GO:0005730">
    <property type="term" value="C:nucleolus"/>
    <property type="evidence" value="ECO:0007669"/>
    <property type="project" value="InterPro"/>
</dbReference>
<sequence>MKFKAFFTDKGVTTLEKKFVPAFEKIGKTCYVYLTRTHVTLMHNAVNADGVQAIAQFKEALLFDDYRISSQNEDRIAFTLDLNLLLRALKSSVSMDGDKLQIKLVKKRPSLNERPMPYLTLESKGFRSAVVQDIPISQPLSRGDVQELQDTIDAVHNLPRTLVQMPDLGQLQILVDRLKNVGEALDVAVTFHGDVHLQVSTTLVSIGSEFRRLQVLGERAAAGSTLDATASPAMRLEQALARGEASSVQVKIKHFAKSLQCSLTRPDTCYVGVAPSDSYLVMKFQFYAPATHHPDTAVTLHYRLPVLERVG</sequence>